<sequence length="60" mass="6989">MRLKSSNYSLKFFNEYQPSLLFEATKLSYQTKMSISPNERKKEIGILAVCLIVILSMKKE</sequence>
<dbReference type="EMBL" id="GBRH01168545">
    <property type="protein sequence ID" value="JAE29351.1"/>
    <property type="molecule type" value="Transcribed_RNA"/>
</dbReference>
<evidence type="ECO:0000313" key="1">
    <source>
        <dbReference type="EMBL" id="JAE29351.1"/>
    </source>
</evidence>
<organism evidence="1">
    <name type="scientific">Arundo donax</name>
    <name type="common">Giant reed</name>
    <name type="synonym">Donax arundinaceus</name>
    <dbReference type="NCBI Taxonomy" id="35708"/>
    <lineage>
        <taxon>Eukaryota</taxon>
        <taxon>Viridiplantae</taxon>
        <taxon>Streptophyta</taxon>
        <taxon>Embryophyta</taxon>
        <taxon>Tracheophyta</taxon>
        <taxon>Spermatophyta</taxon>
        <taxon>Magnoliopsida</taxon>
        <taxon>Liliopsida</taxon>
        <taxon>Poales</taxon>
        <taxon>Poaceae</taxon>
        <taxon>PACMAD clade</taxon>
        <taxon>Arundinoideae</taxon>
        <taxon>Arundineae</taxon>
        <taxon>Arundo</taxon>
    </lineage>
</organism>
<dbReference type="AlphaFoldDB" id="A0A0A9H3C7"/>
<name>A0A0A9H3C7_ARUDO</name>
<reference evidence="1" key="2">
    <citation type="journal article" date="2015" name="Data Brief">
        <title>Shoot transcriptome of the giant reed, Arundo donax.</title>
        <authorList>
            <person name="Barrero R.A."/>
            <person name="Guerrero F.D."/>
            <person name="Moolhuijzen P."/>
            <person name="Goolsby J.A."/>
            <person name="Tidwell J."/>
            <person name="Bellgard S.E."/>
            <person name="Bellgard M.I."/>
        </authorList>
    </citation>
    <scope>NUCLEOTIDE SEQUENCE</scope>
    <source>
        <tissue evidence="1">Shoot tissue taken approximately 20 cm above the soil surface</tissue>
    </source>
</reference>
<proteinExistence type="predicted"/>
<protein>
    <submittedName>
        <fullName evidence="1">Uncharacterized protein</fullName>
    </submittedName>
</protein>
<reference evidence="1" key="1">
    <citation type="submission" date="2014-09" db="EMBL/GenBank/DDBJ databases">
        <authorList>
            <person name="Magalhaes I.L.F."/>
            <person name="Oliveira U."/>
            <person name="Santos F.R."/>
            <person name="Vidigal T.H.D.A."/>
            <person name="Brescovit A.D."/>
            <person name="Santos A.J."/>
        </authorList>
    </citation>
    <scope>NUCLEOTIDE SEQUENCE</scope>
    <source>
        <tissue evidence="1">Shoot tissue taken approximately 20 cm above the soil surface</tissue>
    </source>
</reference>
<accession>A0A0A9H3C7</accession>